<keyword evidence="1" id="KW-1133">Transmembrane helix</keyword>
<feature type="transmembrane region" description="Helical" evidence="1">
    <location>
        <begin position="124"/>
        <end position="147"/>
    </location>
</feature>
<dbReference type="EMBL" id="UGHZ01000001">
    <property type="protein sequence ID" value="STP08738.1"/>
    <property type="molecule type" value="Genomic_DNA"/>
</dbReference>
<gene>
    <name evidence="3" type="primary">yohD_1</name>
    <name evidence="3" type="ORF">NCTC12221_00151</name>
</gene>
<dbReference type="RefSeq" id="WP_115025577.1">
    <property type="nucleotide sequence ID" value="NZ_UGHZ01000001.1"/>
</dbReference>
<dbReference type="Pfam" id="PF09335">
    <property type="entry name" value="VTT_dom"/>
    <property type="match status" value="1"/>
</dbReference>
<evidence type="ECO:0000256" key="1">
    <source>
        <dbReference type="SAM" id="Phobius"/>
    </source>
</evidence>
<dbReference type="PANTHER" id="PTHR42709:SF2">
    <property type="entry name" value="INNER MEMBRANE PROTEIN YOHD"/>
    <property type="match status" value="1"/>
</dbReference>
<dbReference type="AlphaFoldDB" id="A0A377JLW9"/>
<evidence type="ECO:0000313" key="4">
    <source>
        <dbReference type="Proteomes" id="UP000255335"/>
    </source>
</evidence>
<evidence type="ECO:0000313" key="3">
    <source>
        <dbReference type="EMBL" id="STP08738.1"/>
    </source>
</evidence>
<protein>
    <submittedName>
        <fullName evidence="3">Integral membrane protein</fullName>
    </submittedName>
</protein>
<reference evidence="3 4" key="1">
    <citation type="submission" date="2018-06" db="EMBL/GenBank/DDBJ databases">
        <authorList>
            <consortium name="Pathogen Informatics"/>
            <person name="Doyle S."/>
        </authorList>
    </citation>
    <scope>NUCLEOTIDE SEQUENCE [LARGE SCALE GENOMIC DNA]</scope>
    <source>
        <strain evidence="3 4">NCTC12221</strain>
    </source>
</reference>
<feature type="domain" description="VTT" evidence="2">
    <location>
        <begin position="27"/>
        <end position="144"/>
    </location>
</feature>
<evidence type="ECO:0000259" key="2">
    <source>
        <dbReference type="Pfam" id="PF09335"/>
    </source>
</evidence>
<dbReference type="Proteomes" id="UP000255335">
    <property type="component" value="Unassembled WGS sequence"/>
</dbReference>
<dbReference type="PANTHER" id="PTHR42709">
    <property type="entry name" value="ALKALINE PHOSPHATASE LIKE PROTEIN"/>
    <property type="match status" value="1"/>
</dbReference>
<dbReference type="GO" id="GO:0005886">
    <property type="term" value="C:plasma membrane"/>
    <property type="evidence" value="ECO:0007669"/>
    <property type="project" value="TreeGrafter"/>
</dbReference>
<dbReference type="InterPro" id="IPR051311">
    <property type="entry name" value="DedA_domain"/>
</dbReference>
<dbReference type="InterPro" id="IPR032816">
    <property type="entry name" value="VTT_dom"/>
</dbReference>
<proteinExistence type="predicted"/>
<sequence length="190" mass="21251">MQDMIDSLEEWGYVILFVYSLGGGYVGLITAGVMSALGKMDLWLAVPVACVGNIIGSSLLAYLARYQKRELNALLQKHRRKIALAQIWLKRYDAWLIVLSKYLYGVKTIVPLAIGFSRFNLSRFYFINALSCVLWAVIVGVVGYYASSGVIALLEKIDTHSYVLPFVLLGLMALFFLIISQVSKKVKKTL</sequence>
<keyword evidence="1" id="KW-0812">Transmembrane</keyword>
<name>A0A377JLW9_9HELI</name>
<keyword evidence="1" id="KW-0472">Membrane</keyword>
<feature type="transmembrane region" description="Helical" evidence="1">
    <location>
        <begin position="42"/>
        <end position="64"/>
    </location>
</feature>
<organism evidence="3 4">
    <name type="scientific">Helicobacter cinaedi</name>
    <dbReference type="NCBI Taxonomy" id="213"/>
    <lineage>
        <taxon>Bacteria</taxon>
        <taxon>Pseudomonadati</taxon>
        <taxon>Campylobacterota</taxon>
        <taxon>Epsilonproteobacteria</taxon>
        <taxon>Campylobacterales</taxon>
        <taxon>Helicobacteraceae</taxon>
        <taxon>Helicobacter</taxon>
    </lineage>
</organism>
<accession>A0A377JLW9</accession>
<feature type="transmembrane region" description="Helical" evidence="1">
    <location>
        <begin position="159"/>
        <end position="179"/>
    </location>
</feature>
<feature type="transmembrane region" description="Helical" evidence="1">
    <location>
        <begin position="12"/>
        <end position="36"/>
    </location>
</feature>